<protein>
    <submittedName>
        <fullName evidence="1">Uncharacterized protein</fullName>
    </submittedName>
</protein>
<dbReference type="Proteomes" id="UP000054721">
    <property type="component" value="Unassembled WGS sequence"/>
</dbReference>
<evidence type="ECO:0000313" key="2">
    <source>
        <dbReference type="Proteomes" id="UP000054721"/>
    </source>
</evidence>
<dbReference type="AlphaFoldDB" id="A0A0V1L4A2"/>
<comment type="caution">
    <text evidence="1">The sequence shown here is derived from an EMBL/GenBank/DDBJ whole genome shotgun (WGS) entry which is preliminary data.</text>
</comment>
<accession>A0A0V1L4A2</accession>
<evidence type="ECO:0000313" key="1">
    <source>
        <dbReference type="EMBL" id="KRZ54289.1"/>
    </source>
</evidence>
<proteinExistence type="predicted"/>
<dbReference type="EMBL" id="JYDW01000141">
    <property type="protein sequence ID" value="KRZ54289.1"/>
    <property type="molecule type" value="Genomic_DNA"/>
</dbReference>
<sequence length="41" mass="4892">MLIFAHRDPCQRYLLEEEDIDKGLYVQLVNSHDAKFINEVK</sequence>
<gene>
    <name evidence="1" type="ORF">T02_4487</name>
</gene>
<name>A0A0V1L4A2_9BILA</name>
<keyword evidence="2" id="KW-1185">Reference proteome</keyword>
<organism evidence="1 2">
    <name type="scientific">Trichinella nativa</name>
    <dbReference type="NCBI Taxonomy" id="6335"/>
    <lineage>
        <taxon>Eukaryota</taxon>
        <taxon>Metazoa</taxon>
        <taxon>Ecdysozoa</taxon>
        <taxon>Nematoda</taxon>
        <taxon>Enoplea</taxon>
        <taxon>Dorylaimia</taxon>
        <taxon>Trichinellida</taxon>
        <taxon>Trichinellidae</taxon>
        <taxon>Trichinella</taxon>
    </lineage>
</organism>
<reference evidence="1 2" key="1">
    <citation type="submission" date="2015-05" db="EMBL/GenBank/DDBJ databases">
        <title>Evolution of Trichinella species and genotypes.</title>
        <authorList>
            <person name="Korhonen P.K."/>
            <person name="Edoardo P."/>
            <person name="Giuseppe L.R."/>
            <person name="Gasser R.B."/>
        </authorList>
    </citation>
    <scope>NUCLEOTIDE SEQUENCE [LARGE SCALE GENOMIC DNA]</scope>
    <source>
        <strain evidence="1">ISS10</strain>
    </source>
</reference>